<name>A0A3A8A5Q1_9HYPH</name>
<feature type="domain" description="Nitroreductase" evidence="1">
    <location>
        <begin position="177"/>
        <end position="359"/>
    </location>
</feature>
<dbReference type="InterPro" id="IPR052544">
    <property type="entry name" value="Bacteriocin_Proc_Enz"/>
</dbReference>
<dbReference type="SUPFAM" id="SSF55469">
    <property type="entry name" value="FMN-dependent nitroreductase-like"/>
    <property type="match status" value="1"/>
</dbReference>
<dbReference type="OrthoDB" id="3723182at2"/>
<organism evidence="2 3">
    <name type="scientific">Oceaniradius stylonematis</name>
    <dbReference type="NCBI Taxonomy" id="2184161"/>
    <lineage>
        <taxon>Bacteria</taxon>
        <taxon>Pseudomonadati</taxon>
        <taxon>Pseudomonadota</taxon>
        <taxon>Alphaproteobacteria</taxon>
        <taxon>Hyphomicrobiales</taxon>
        <taxon>Ahrensiaceae</taxon>
        <taxon>Oceaniradius</taxon>
    </lineage>
</organism>
<proteinExistence type="predicted"/>
<dbReference type="Proteomes" id="UP000246132">
    <property type="component" value="Unassembled WGS sequence"/>
</dbReference>
<protein>
    <submittedName>
        <fullName evidence="2">SagB/ThcOx family dehydrogenase</fullName>
    </submittedName>
</protein>
<dbReference type="AlphaFoldDB" id="A0A3A8A5Q1"/>
<dbReference type="CDD" id="cd02142">
    <property type="entry name" value="McbC_SagB-like_oxidoreductase"/>
    <property type="match status" value="1"/>
</dbReference>
<evidence type="ECO:0000313" key="2">
    <source>
        <dbReference type="EMBL" id="RKF05525.1"/>
    </source>
</evidence>
<dbReference type="InterPro" id="IPR029479">
    <property type="entry name" value="Nitroreductase"/>
</dbReference>
<reference evidence="2 3" key="1">
    <citation type="journal article" date="2018" name="Int. J. Syst. Bacteriol.">
        <title>Oceaniradius stylonemae gen. nov., sp. nov., isolated from a red alga, Stylonema cornu-cervi.</title>
        <authorList>
            <person name="Jeong S."/>
        </authorList>
    </citation>
    <scope>NUCLEOTIDE SEQUENCE [LARGE SCALE GENOMIC DNA]</scope>
    <source>
        <strain evidence="2 3">StC1</strain>
    </source>
</reference>
<evidence type="ECO:0000259" key="1">
    <source>
        <dbReference type="Pfam" id="PF00881"/>
    </source>
</evidence>
<accession>A0A3A8A5Q1</accession>
<dbReference type="InterPro" id="IPR000415">
    <property type="entry name" value="Nitroreductase-like"/>
</dbReference>
<dbReference type="PANTHER" id="PTHR43745">
    <property type="entry name" value="NITROREDUCTASE MJ1384-RELATED"/>
    <property type="match status" value="1"/>
</dbReference>
<dbReference type="PANTHER" id="PTHR43745:SF2">
    <property type="entry name" value="NITROREDUCTASE MJ1384-RELATED"/>
    <property type="match status" value="1"/>
</dbReference>
<gene>
    <name evidence="2" type="ORF">DEM25_017270</name>
</gene>
<dbReference type="Gene3D" id="3.40.109.10">
    <property type="entry name" value="NADH Oxidase"/>
    <property type="match status" value="1"/>
</dbReference>
<dbReference type="Pfam" id="PF00881">
    <property type="entry name" value="Nitroreductase"/>
    <property type="match status" value="1"/>
</dbReference>
<dbReference type="GO" id="GO:0016491">
    <property type="term" value="F:oxidoreductase activity"/>
    <property type="evidence" value="ECO:0007669"/>
    <property type="project" value="InterPro"/>
</dbReference>
<comment type="caution">
    <text evidence="2">The sequence shown here is derived from an EMBL/GenBank/DDBJ whole genome shotgun (WGS) entry which is preliminary data.</text>
</comment>
<dbReference type="NCBIfam" id="TIGR03605">
    <property type="entry name" value="antibiot_sagB"/>
    <property type="match status" value="1"/>
</dbReference>
<sequence length="369" mass="40463">MRRRDPSRRRSAARREGTRALRASRSIVLSWDEGEMLACNYLTRQVTACSVDLVEFLSHLQDWQRVDEIIAAFQGVTADALDALVHATLLIERDSEEARREEEYLSSWNWGVPAAMLHFCLQDADFLPLEAAEQLQEAKSAEVRSPGLHLPNEGRFHPVISLKDDVQKNSALTAVMERRRTVRECDATAYVGQGSIADCLYAGLGITGWTSNCVGKLPLGMTPSGGARNPFEAYLFVKRVEGLAPGIYHYSALEHSIGRVGETECELSDLVAGQDWAETMSCAIVLCASLERTMWKYPDANAYRVVMIEAGHIGQNIMLAATAAGLTACPTAALSHSRIRDAIGLERLTDTPVYALTIGVPAKDARLAA</sequence>
<keyword evidence="3" id="KW-1185">Reference proteome</keyword>
<dbReference type="InterPro" id="IPR020051">
    <property type="entry name" value="SagB-type_dehydrogenase"/>
</dbReference>
<evidence type="ECO:0000313" key="3">
    <source>
        <dbReference type="Proteomes" id="UP000246132"/>
    </source>
</evidence>
<dbReference type="EMBL" id="QFWV02000009">
    <property type="protein sequence ID" value="RKF05525.1"/>
    <property type="molecule type" value="Genomic_DNA"/>
</dbReference>